<dbReference type="Proteomes" id="UP000076837">
    <property type="component" value="Unassembled WGS sequence"/>
</dbReference>
<organism evidence="2 3">
    <name type="scientific">Didymella rabiei</name>
    <name type="common">Chickpea ascochyta blight fungus</name>
    <name type="synonym">Mycosphaerella rabiei</name>
    <dbReference type="NCBI Taxonomy" id="5454"/>
    <lineage>
        <taxon>Eukaryota</taxon>
        <taxon>Fungi</taxon>
        <taxon>Dikarya</taxon>
        <taxon>Ascomycota</taxon>
        <taxon>Pezizomycotina</taxon>
        <taxon>Dothideomycetes</taxon>
        <taxon>Pleosporomycetidae</taxon>
        <taxon>Pleosporales</taxon>
        <taxon>Pleosporineae</taxon>
        <taxon>Didymellaceae</taxon>
        <taxon>Ascochyta</taxon>
    </lineage>
</organism>
<evidence type="ECO:0000313" key="3">
    <source>
        <dbReference type="Proteomes" id="UP000076837"/>
    </source>
</evidence>
<sequence>MTLRHSQGPACRALRHKVLFFLCGVSQTNFAGIDHLRRRFPERGVSRARSAPGCHSPGGGPPKPAGRQKLSVPGDDFDANDTTRHHPDSDRRDGNRTERLAGYAGTIRVDRTRNRNGSDLLDLLLDDPWLPTPIDEGHASAREPGSRVTETALTPRRDEANRGGPDTAKSPGRDGPDHSDVEGDDHDRPQRVVRHPQEIRHDRKCRDDECHPAGPRHADEQSQRHRDANDSEHDVDPTPCRDIEFEGVIDSDDQQIVVRESRDALQQRDDSRDEEQACCRHRGPDGKALSDRVVRMRLVRSSHDIPFFGEIA</sequence>
<reference evidence="2 3" key="1">
    <citation type="journal article" date="2016" name="Sci. Rep.">
        <title>Draft genome sequencing and secretome analysis of fungal phytopathogen Ascochyta rabiei provides insight into the necrotrophic effector repertoire.</title>
        <authorList>
            <person name="Verma S."/>
            <person name="Gazara R.K."/>
            <person name="Nizam S."/>
            <person name="Parween S."/>
            <person name="Chattopadhyay D."/>
            <person name="Verma P.K."/>
        </authorList>
    </citation>
    <scope>NUCLEOTIDE SEQUENCE [LARGE SCALE GENOMIC DNA]</scope>
    <source>
        <strain evidence="2 3">ArDII</strain>
    </source>
</reference>
<feature type="compositionally biased region" description="Basic and acidic residues" evidence="1">
    <location>
        <begin position="171"/>
        <end position="241"/>
    </location>
</feature>
<feature type="compositionally biased region" description="Basic and acidic residues" evidence="1">
    <location>
        <begin position="135"/>
        <end position="145"/>
    </location>
</feature>
<protein>
    <submittedName>
        <fullName evidence="2">Uncharacterized protein</fullName>
    </submittedName>
</protein>
<proteinExistence type="predicted"/>
<evidence type="ECO:0000256" key="1">
    <source>
        <dbReference type="SAM" id="MobiDB-lite"/>
    </source>
</evidence>
<feature type="region of interest" description="Disordered" evidence="1">
    <location>
        <begin position="261"/>
        <end position="286"/>
    </location>
</feature>
<name>A0A163LAY3_DIDRA</name>
<comment type="caution">
    <text evidence="2">The sequence shown here is derived from an EMBL/GenBank/DDBJ whole genome shotgun (WGS) entry which is preliminary data.</text>
</comment>
<dbReference type="AlphaFoldDB" id="A0A163LAY3"/>
<feature type="region of interest" description="Disordered" evidence="1">
    <location>
        <begin position="134"/>
        <end position="241"/>
    </location>
</feature>
<feature type="compositionally biased region" description="Basic and acidic residues" evidence="1">
    <location>
        <begin position="81"/>
        <end position="99"/>
    </location>
</feature>
<feature type="region of interest" description="Disordered" evidence="1">
    <location>
        <begin position="43"/>
        <end position="101"/>
    </location>
</feature>
<gene>
    <name evidence="2" type="ORF">ST47_g1285</name>
</gene>
<accession>A0A163LAY3</accession>
<evidence type="ECO:0000313" key="2">
    <source>
        <dbReference type="EMBL" id="KZM27631.1"/>
    </source>
</evidence>
<dbReference type="EMBL" id="JYNV01000060">
    <property type="protein sequence ID" value="KZM27631.1"/>
    <property type="molecule type" value="Genomic_DNA"/>
</dbReference>
<keyword evidence="3" id="KW-1185">Reference proteome</keyword>